<dbReference type="CDD" id="cd02612">
    <property type="entry name" value="HAD_PGPPase"/>
    <property type="match status" value="1"/>
</dbReference>
<dbReference type="GO" id="GO:0006654">
    <property type="term" value="P:phosphatidic acid biosynthetic process"/>
    <property type="evidence" value="ECO:0007669"/>
    <property type="project" value="TreeGrafter"/>
</dbReference>
<keyword evidence="12" id="KW-1185">Reference proteome</keyword>
<feature type="region of interest" description="Disordered" evidence="7">
    <location>
        <begin position="1"/>
        <end position="23"/>
    </location>
</feature>
<organism evidence="10 11">
    <name type="scientific">Mycobacterium mantenii</name>
    <dbReference type="NCBI Taxonomy" id="560555"/>
    <lineage>
        <taxon>Bacteria</taxon>
        <taxon>Bacillati</taxon>
        <taxon>Actinomycetota</taxon>
        <taxon>Actinomycetes</taxon>
        <taxon>Mycobacteriales</taxon>
        <taxon>Mycobacteriaceae</taxon>
        <taxon>Mycobacterium</taxon>
        <taxon>Mycobacterium avium complex (MAC)</taxon>
    </lineage>
</organism>
<evidence type="ECO:0000256" key="2">
    <source>
        <dbReference type="ARBA" id="ARBA00022679"/>
    </source>
</evidence>
<dbReference type="GO" id="GO:0003841">
    <property type="term" value="F:1-acylglycerol-3-phosphate O-acyltransferase activity"/>
    <property type="evidence" value="ECO:0007669"/>
    <property type="project" value="TreeGrafter"/>
</dbReference>
<feature type="compositionally biased region" description="Basic and acidic residues" evidence="7">
    <location>
        <begin position="594"/>
        <end position="604"/>
    </location>
</feature>
<dbReference type="Pfam" id="PF12710">
    <property type="entry name" value="HAD"/>
    <property type="match status" value="1"/>
</dbReference>
<gene>
    <name evidence="9" type="primary">plsC</name>
    <name evidence="10" type="ORF">BST30_07000</name>
    <name evidence="9" type="ORF">MMAN_24130</name>
</gene>
<feature type="region of interest" description="Disordered" evidence="7">
    <location>
        <begin position="515"/>
        <end position="604"/>
    </location>
</feature>
<accession>A0A1X0FZK5</accession>
<reference evidence="9 12" key="2">
    <citation type="journal article" date="2019" name="Emerg. Microbes Infect.">
        <title>Comprehensive subspecies identification of 175 nontuberculous mycobacteria species based on 7547 genomic profiles.</title>
        <authorList>
            <person name="Matsumoto Y."/>
            <person name="Kinjo T."/>
            <person name="Motooka D."/>
            <person name="Nabeya D."/>
            <person name="Jung N."/>
            <person name="Uechi K."/>
            <person name="Horii T."/>
            <person name="Iida T."/>
            <person name="Fujita J."/>
            <person name="Nakamura S."/>
        </authorList>
    </citation>
    <scope>NUCLEOTIDE SEQUENCE [LARGE SCALE GENOMIC DNA]</scope>
    <source>
        <strain evidence="9 12">JCM 18113</strain>
    </source>
</reference>
<keyword evidence="4" id="KW-0378">Hydrolase</keyword>
<dbReference type="EMBL" id="MVHW01000006">
    <property type="protein sequence ID" value="ORB07242.1"/>
    <property type="molecule type" value="Genomic_DNA"/>
</dbReference>
<evidence type="ECO:0000259" key="8">
    <source>
        <dbReference type="SMART" id="SM00563"/>
    </source>
</evidence>
<dbReference type="GO" id="GO:0016787">
    <property type="term" value="F:hydrolase activity"/>
    <property type="evidence" value="ECO:0007669"/>
    <property type="project" value="UniProtKB-KW"/>
</dbReference>
<dbReference type="AlphaFoldDB" id="A0A1X0FZK5"/>
<keyword evidence="2 10" id="KW-0808">Transferase</keyword>
<protein>
    <submittedName>
        <fullName evidence="9">L-3-phosphoserine phosphatase</fullName>
    </submittedName>
    <submittedName>
        <fullName evidence="10">Transferase</fullName>
    </submittedName>
</protein>
<keyword evidence="5" id="KW-0460">Magnesium</keyword>
<evidence type="ECO:0000256" key="6">
    <source>
        <dbReference type="ARBA" id="ARBA00023315"/>
    </source>
</evidence>
<dbReference type="InterPro" id="IPR023214">
    <property type="entry name" value="HAD_sf"/>
</dbReference>
<evidence type="ECO:0000256" key="7">
    <source>
        <dbReference type="SAM" id="MobiDB-lite"/>
    </source>
</evidence>
<feature type="compositionally biased region" description="Basic residues" evidence="7">
    <location>
        <begin position="521"/>
        <end position="566"/>
    </location>
</feature>
<dbReference type="FunFam" id="3.40.50.1000:FF:000025">
    <property type="entry name" value="HAD hydrolase, family IB"/>
    <property type="match status" value="1"/>
</dbReference>
<evidence type="ECO:0000256" key="5">
    <source>
        <dbReference type="ARBA" id="ARBA00022842"/>
    </source>
</evidence>
<dbReference type="Proteomes" id="UP000192760">
    <property type="component" value="Unassembled WGS sequence"/>
</dbReference>
<dbReference type="EMBL" id="AP022590">
    <property type="protein sequence ID" value="BBY38279.1"/>
    <property type="molecule type" value="Genomic_DNA"/>
</dbReference>
<dbReference type="CDD" id="cd07989">
    <property type="entry name" value="LPLAT_AGPAT-like"/>
    <property type="match status" value="1"/>
</dbReference>
<dbReference type="SMART" id="SM00563">
    <property type="entry name" value="PlsC"/>
    <property type="match status" value="1"/>
</dbReference>
<dbReference type="NCBIfam" id="TIGR01488">
    <property type="entry name" value="HAD-SF-IB"/>
    <property type="match status" value="1"/>
</dbReference>
<evidence type="ECO:0000256" key="3">
    <source>
        <dbReference type="ARBA" id="ARBA00022723"/>
    </source>
</evidence>
<dbReference type="NCBIfam" id="TIGR01490">
    <property type="entry name" value="HAD-SF-IB-hyp1"/>
    <property type="match status" value="1"/>
</dbReference>
<dbReference type="InterPro" id="IPR002123">
    <property type="entry name" value="Plipid/glycerol_acylTrfase"/>
</dbReference>
<dbReference type="RefSeq" id="WP_083094178.1">
    <property type="nucleotide sequence ID" value="NZ_AP022590.1"/>
</dbReference>
<keyword evidence="3" id="KW-0479">Metal-binding</keyword>
<proteinExistence type="inferred from homology"/>
<evidence type="ECO:0000313" key="11">
    <source>
        <dbReference type="Proteomes" id="UP000192760"/>
    </source>
</evidence>
<dbReference type="Gene3D" id="3.40.50.1000">
    <property type="entry name" value="HAD superfamily/HAD-like"/>
    <property type="match status" value="1"/>
</dbReference>
<dbReference type="PANTHER" id="PTHR10434">
    <property type="entry name" value="1-ACYL-SN-GLYCEROL-3-PHOSPHATE ACYLTRANSFERASE"/>
    <property type="match status" value="1"/>
</dbReference>
<name>A0A1X0FZK5_MYCNT</name>
<comment type="similarity">
    <text evidence="1">Belongs to the HAD-like hydrolase superfamily. SerB family.</text>
</comment>
<reference evidence="10 11" key="1">
    <citation type="submission" date="2017-02" db="EMBL/GenBank/DDBJ databases">
        <title>The new phylogeny of genus Mycobacterium.</title>
        <authorList>
            <person name="Tortoli E."/>
            <person name="Trovato A."/>
            <person name="Cirillo D.M."/>
        </authorList>
    </citation>
    <scope>NUCLEOTIDE SEQUENCE [LARGE SCALE GENOMIC DNA]</scope>
    <source>
        <strain evidence="10 11">DSM 45255</strain>
    </source>
</reference>
<dbReference type="Proteomes" id="UP000465812">
    <property type="component" value="Chromosome"/>
</dbReference>
<keyword evidence="6" id="KW-0012">Acyltransferase</keyword>
<dbReference type="STRING" id="560555.BST30_07000"/>
<evidence type="ECO:0000256" key="4">
    <source>
        <dbReference type="ARBA" id="ARBA00022801"/>
    </source>
</evidence>
<reference evidence="9" key="3">
    <citation type="submission" date="2020-02" db="EMBL/GenBank/DDBJ databases">
        <authorList>
            <person name="Matsumoto Y."/>
            <person name="Motooka D."/>
            <person name="Nakamura S."/>
        </authorList>
    </citation>
    <scope>NUCLEOTIDE SEQUENCE</scope>
    <source>
        <strain evidence="9">JCM 18113</strain>
    </source>
</reference>
<dbReference type="SUPFAM" id="SSF56784">
    <property type="entry name" value="HAD-like"/>
    <property type="match status" value="1"/>
</dbReference>
<dbReference type="Gene3D" id="1.20.1440.100">
    <property type="entry name" value="SG protein - dephosphorylation function"/>
    <property type="match status" value="1"/>
</dbReference>
<dbReference type="GO" id="GO:0046872">
    <property type="term" value="F:metal ion binding"/>
    <property type="evidence" value="ECO:0007669"/>
    <property type="project" value="UniProtKB-KW"/>
</dbReference>
<evidence type="ECO:0000313" key="12">
    <source>
        <dbReference type="Proteomes" id="UP000465812"/>
    </source>
</evidence>
<evidence type="ECO:0000313" key="9">
    <source>
        <dbReference type="EMBL" id="BBY38279.1"/>
    </source>
</evidence>
<feature type="domain" description="Phospholipid/glycerol acyltransferase" evidence="8">
    <location>
        <begin position="327"/>
        <end position="441"/>
    </location>
</feature>
<dbReference type="PANTHER" id="PTHR10434:SF66">
    <property type="entry name" value="PHOSPHOLIPID_GLYCEROL ACYLTRANSFERASE DOMAIN-CONTAINING PROTEIN"/>
    <property type="match status" value="1"/>
</dbReference>
<evidence type="ECO:0000313" key="10">
    <source>
        <dbReference type="EMBL" id="ORB07242.1"/>
    </source>
</evidence>
<dbReference type="SUPFAM" id="SSF69593">
    <property type="entry name" value="Glycerol-3-phosphate (1)-acyltransferase"/>
    <property type="match status" value="1"/>
</dbReference>
<sequence length="604" mass="64691">MSTSTEQPDERGTQNTGQDMRLPGSVAEIMASPTGPKVGAFFDLDGTLVAGFTAIILTQERLLRRDMGVGELLGMVQAGLSHTLGRIEFEDLIGKAAAALAGRLIDDLEEIGERLFIQRIESRIYPEMRELVRAHMARGHTVVLSSSALTIQVNPVARFLGIPNMLTNKFETTEDGMLTGDVEKPILWGPGKAAAVQRFAAERDIDLKDSYFYADGDEDVALMYLVGNPRPTNPEGKMAAVAKRRGWPILRFSSRGPVGLRRQVRTLAGLGSIVPVGAGAVAVGVLTGSRRRGANFFTSIFSQTVLATTGVNLNVVGKENLTAQRPAVFIYNHRNQVDPVIAGALVNDNWVAVAKKELQKNPIMALLGKALDGVFIDRDDSASALETMRIVEERAKNGLSIVMAPEGTRLDTTGVGPFKKGPFRLAMAAGIPIVPIVIRNAELVAARNSTVINPGTVDVAVFPPISVQDWTLDDLPERIAGVRQLYLDTLANWPVGELPEVDLYAEKKAAEKAKSQAAKASAKKVPAKKAPAKKAPAKKAPAKKAPAKKASAKKAPAKKAAPKTKQPKANPHESQPALKDGEAQRLGAATVNAEPRESPTRGHP</sequence>
<dbReference type="InterPro" id="IPR006385">
    <property type="entry name" value="HAD_hydro_SerB1"/>
</dbReference>
<dbReference type="InterPro" id="IPR036412">
    <property type="entry name" value="HAD-like_sf"/>
</dbReference>
<dbReference type="Pfam" id="PF01553">
    <property type="entry name" value="Acyltransferase"/>
    <property type="match status" value="1"/>
</dbReference>
<evidence type="ECO:0000256" key="1">
    <source>
        <dbReference type="ARBA" id="ARBA00009184"/>
    </source>
</evidence>